<dbReference type="SUPFAM" id="SSF88659">
    <property type="entry name" value="Sigma3 and sigma4 domains of RNA polymerase sigma factors"/>
    <property type="match status" value="2"/>
</dbReference>
<dbReference type="InterPro" id="IPR050239">
    <property type="entry name" value="Sigma-70_RNA_pol_init_factors"/>
</dbReference>
<keyword evidence="4" id="KW-0804">Transcription</keyword>
<evidence type="ECO:0000259" key="5">
    <source>
        <dbReference type="PROSITE" id="PS00715"/>
    </source>
</evidence>
<accession>A0A8S5NQ84</accession>
<dbReference type="InterPro" id="IPR014284">
    <property type="entry name" value="RNA_pol_sigma-70_dom"/>
</dbReference>
<dbReference type="GO" id="GO:0003677">
    <property type="term" value="F:DNA binding"/>
    <property type="evidence" value="ECO:0007669"/>
    <property type="project" value="UniProtKB-KW"/>
</dbReference>
<dbReference type="PANTHER" id="PTHR30603">
    <property type="entry name" value="RNA POLYMERASE SIGMA FACTOR RPO"/>
    <property type="match status" value="1"/>
</dbReference>
<reference evidence="6" key="1">
    <citation type="journal article" date="2021" name="Proc. Natl. Acad. Sci. U.S.A.">
        <title>A Catalog of Tens of Thousands of Viruses from Human Metagenomes Reveals Hidden Associations with Chronic Diseases.</title>
        <authorList>
            <person name="Tisza M.J."/>
            <person name="Buck C.B."/>
        </authorList>
    </citation>
    <scope>NUCLEOTIDE SEQUENCE</scope>
    <source>
        <strain evidence="6">CtdWz11</strain>
    </source>
</reference>
<evidence type="ECO:0000256" key="2">
    <source>
        <dbReference type="ARBA" id="ARBA00023082"/>
    </source>
</evidence>
<dbReference type="EMBL" id="BK015218">
    <property type="protein sequence ID" value="DAD96535.1"/>
    <property type="molecule type" value="Genomic_DNA"/>
</dbReference>
<dbReference type="GO" id="GO:0016987">
    <property type="term" value="F:sigma factor activity"/>
    <property type="evidence" value="ECO:0007669"/>
    <property type="project" value="UniProtKB-KW"/>
</dbReference>
<keyword evidence="2" id="KW-0731">Sigma factor</keyword>
<dbReference type="Gene3D" id="1.20.140.160">
    <property type="match status" value="1"/>
</dbReference>
<dbReference type="InterPro" id="IPR007627">
    <property type="entry name" value="RNA_pol_sigma70_r2"/>
</dbReference>
<dbReference type="InterPro" id="IPR007630">
    <property type="entry name" value="RNA_pol_sigma70_r4"/>
</dbReference>
<dbReference type="Gene3D" id="1.20.120.1810">
    <property type="match status" value="1"/>
</dbReference>
<dbReference type="PANTHER" id="PTHR30603:SF47">
    <property type="entry name" value="RNA POLYMERASE SIGMA FACTOR SIGD, CHLOROPLASTIC"/>
    <property type="match status" value="1"/>
</dbReference>
<protein>
    <submittedName>
        <fullName evidence="6">DNA directed RNA polymerase subunit</fullName>
    </submittedName>
</protein>
<organism evidence="6">
    <name type="scientific">Myoviridae sp. ctdWz11</name>
    <dbReference type="NCBI Taxonomy" id="2826671"/>
    <lineage>
        <taxon>Viruses</taxon>
        <taxon>Duplodnaviria</taxon>
        <taxon>Heunggongvirae</taxon>
        <taxon>Uroviricota</taxon>
        <taxon>Caudoviricetes</taxon>
    </lineage>
</organism>
<dbReference type="Pfam" id="PF04542">
    <property type="entry name" value="Sigma70_r2"/>
    <property type="match status" value="1"/>
</dbReference>
<dbReference type="InterPro" id="IPR000943">
    <property type="entry name" value="RNA_pol_sigma70"/>
</dbReference>
<dbReference type="SUPFAM" id="SSF88946">
    <property type="entry name" value="Sigma2 domain of RNA polymerase sigma factors"/>
    <property type="match status" value="1"/>
</dbReference>
<dbReference type="Pfam" id="PF04545">
    <property type="entry name" value="Sigma70_r4"/>
    <property type="match status" value="1"/>
</dbReference>
<dbReference type="InterPro" id="IPR013325">
    <property type="entry name" value="RNA_pol_sigma_r2"/>
</dbReference>
<dbReference type="PROSITE" id="PS00715">
    <property type="entry name" value="SIGMA70_1"/>
    <property type="match status" value="1"/>
</dbReference>
<evidence type="ECO:0000313" key="6">
    <source>
        <dbReference type="EMBL" id="DAD96535.1"/>
    </source>
</evidence>
<dbReference type="GO" id="GO:0006352">
    <property type="term" value="P:DNA-templated transcription initiation"/>
    <property type="evidence" value="ECO:0007669"/>
    <property type="project" value="InterPro"/>
</dbReference>
<evidence type="ECO:0000256" key="4">
    <source>
        <dbReference type="ARBA" id="ARBA00023163"/>
    </source>
</evidence>
<dbReference type="InterPro" id="IPR013324">
    <property type="entry name" value="RNA_pol_sigma_r3/r4-like"/>
</dbReference>
<dbReference type="NCBIfam" id="TIGR02937">
    <property type="entry name" value="sigma70-ECF"/>
    <property type="match status" value="1"/>
</dbReference>
<name>A0A8S5NQ84_9CAUD</name>
<keyword evidence="1" id="KW-0805">Transcription regulation</keyword>
<dbReference type="PRINTS" id="PR00046">
    <property type="entry name" value="SIGMA70FCT"/>
</dbReference>
<proteinExistence type="predicted"/>
<evidence type="ECO:0000256" key="1">
    <source>
        <dbReference type="ARBA" id="ARBA00023015"/>
    </source>
</evidence>
<sequence>MENEELVQQIQAGVDVNFNLEQLYLQNRSFIFQLASKYSGYVEIDDLMQEGYLGLYKAANEYITGKGAKFITYAAYWIEQYMRRYCENHSSSKRISAYMLARISKYKQFLSTCKAQNKEPTEAEVCTALNISIQQLNALKKTMQEANSVSLQAPIDGKDNISMEDTIPDPSNMEEDVTERLTQEYFDALLWNIVDELDENENKVISGYYRYSKTLEELGKELHLSGSRIAQIKNKALNILRCNREVEKIASFYGCALSSNYKCGLRSFRAHGSSTENIALARIERDEKILSLEQEIQKKKAEIQQTLNIDELFSSVVNFASQ</sequence>
<evidence type="ECO:0000256" key="3">
    <source>
        <dbReference type="ARBA" id="ARBA00023125"/>
    </source>
</evidence>
<feature type="domain" description="RNA polymerase sigma-70" evidence="5">
    <location>
        <begin position="46"/>
        <end position="59"/>
    </location>
</feature>
<keyword evidence="3" id="KW-0238">DNA-binding</keyword>